<sequence>MFIHAEDPRGPRRTAGSLDAARAALLDRPVRAAFRAGARLRGARVFHPRGIVLTGRFRPEDDDTLLGAGERPVVARLSKGLGAPGGLPDVLGLAFRLPGRDGGAWDVALATSGRGAVGRCLPTPARGWASARFGSLQPYRVDAGPPLWLSAEPVAADALPRDASVSDLRACARRGTLRFRLSCSGQHGRVLGELSLDAEASEPPRAFDPVRNSPAGIRLAPSSLTRVRANAYAGSRRGRGAGPLERRAPAAEPRA</sequence>
<proteinExistence type="predicted"/>
<keyword evidence="3" id="KW-1185">Reference proteome</keyword>
<accession>A0ABW6PU87</accession>
<dbReference type="Proteomes" id="UP001601444">
    <property type="component" value="Unassembled WGS sequence"/>
</dbReference>
<protein>
    <submittedName>
        <fullName evidence="2">Phosphodiesterase</fullName>
    </submittedName>
</protein>
<comment type="caution">
    <text evidence="2">The sequence shown here is derived from an EMBL/GenBank/DDBJ whole genome shotgun (WGS) entry which is preliminary data.</text>
</comment>
<feature type="compositionally biased region" description="Basic and acidic residues" evidence="1">
    <location>
        <begin position="244"/>
        <end position="255"/>
    </location>
</feature>
<dbReference type="EMBL" id="JBIAMX010000017">
    <property type="protein sequence ID" value="MFF0545991.1"/>
    <property type="molecule type" value="Genomic_DNA"/>
</dbReference>
<dbReference type="RefSeq" id="WP_387702434.1">
    <property type="nucleotide sequence ID" value="NZ_JBIAMX010000017.1"/>
</dbReference>
<dbReference type="SUPFAM" id="SSF56634">
    <property type="entry name" value="Heme-dependent catalase-like"/>
    <property type="match status" value="1"/>
</dbReference>
<reference evidence="2 3" key="1">
    <citation type="submission" date="2024-10" db="EMBL/GenBank/DDBJ databases">
        <title>The Natural Products Discovery Center: Release of the First 8490 Sequenced Strains for Exploring Actinobacteria Biosynthetic Diversity.</title>
        <authorList>
            <person name="Kalkreuter E."/>
            <person name="Kautsar S.A."/>
            <person name="Yang D."/>
            <person name="Bader C.D."/>
            <person name="Teijaro C.N."/>
            <person name="Fluegel L."/>
            <person name="Davis C.M."/>
            <person name="Simpson J.R."/>
            <person name="Lauterbach L."/>
            <person name="Steele A.D."/>
            <person name="Gui C."/>
            <person name="Meng S."/>
            <person name="Li G."/>
            <person name="Viehrig K."/>
            <person name="Ye F."/>
            <person name="Su P."/>
            <person name="Kiefer A.F."/>
            <person name="Nichols A."/>
            <person name="Cepeda A.J."/>
            <person name="Yan W."/>
            <person name="Fan B."/>
            <person name="Jiang Y."/>
            <person name="Adhikari A."/>
            <person name="Zheng C.-J."/>
            <person name="Schuster L."/>
            <person name="Cowan T.M."/>
            <person name="Smanski M.J."/>
            <person name="Chevrette M.G."/>
            <person name="De Carvalho L.P.S."/>
            <person name="Shen B."/>
        </authorList>
    </citation>
    <scope>NUCLEOTIDE SEQUENCE [LARGE SCALE GENOMIC DNA]</scope>
    <source>
        <strain evidence="2 3">NPDC004045</strain>
    </source>
</reference>
<dbReference type="InterPro" id="IPR020835">
    <property type="entry name" value="Catalase_sf"/>
</dbReference>
<organism evidence="2 3">
    <name type="scientific">Nocardia thailandica</name>
    <dbReference type="NCBI Taxonomy" id="257275"/>
    <lineage>
        <taxon>Bacteria</taxon>
        <taxon>Bacillati</taxon>
        <taxon>Actinomycetota</taxon>
        <taxon>Actinomycetes</taxon>
        <taxon>Mycobacteriales</taxon>
        <taxon>Nocardiaceae</taxon>
        <taxon>Nocardia</taxon>
    </lineage>
</organism>
<gene>
    <name evidence="2" type="ORF">ACFYTF_24435</name>
</gene>
<evidence type="ECO:0000313" key="3">
    <source>
        <dbReference type="Proteomes" id="UP001601444"/>
    </source>
</evidence>
<name>A0ABW6PU87_9NOCA</name>
<evidence type="ECO:0000256" key="1">
    <source>
        <dbReference type="SAM" id="MobiDB-lite"/>
    </source>
</evidence>
<feature type="region of interest" description="Disordered" evidence="1">
    <location>
        <begin position="231"/>
        <end position="255"/>
    </location>
</feature>
<evidence type="ECO:0000313" key="2">
    <source>
        <dbReference type="EMBL" id="MFF0545991.1"/>
    </source>
</evidence>